<dbReference type="InterPro" id="IPR000467">
    <property type="entry name" value="G_patch_dom"/>
</dbReference>
<feature type="compositionally biased region" description="Basic residues" evidence="4">
    <location>
        <begin position="116"/>
        <end position="128"/>
    </location>
</feature>
<keyword evidence="6" id="KW-1185">Reference proteome</keyword>
<name>A0A6J0B519_NEOLC</name>
<sequence length="259" mass="29986">MSDDEDYMSDKFLHATEEHCTPILARRRSDQRELDLLKKKAEIEARLKEKNVSVRVIEQETRDKGLASAITSDNKGFKLLEKMGYTPGQGIGKKESGICEPISIDLKTNRLGLGRAPKKKPSATKNGKKKEDNFNANDFRGRISQRKTEQMIEVDLRRSQNSCEQLDNQNNIDKPVEIWYWPIVEEEKKDSENNESVESSEEDEDENEDDHYRIPASEKLEILTKYLRDQYFYCIWCGAAYDDVDDLKDNCPGNTRDDH</sequence>
<feature type="domain" description="G-patch" evidence="5">
    <location>
        <begin position="72"/>
        <end position="118"/>
    </location>
</feature>
<comment type="similarity">
    <text evidence="1">Belongs to the GPATCH11 family.</text>
</comment>
<accession>A0A6J0B519</accession>
<dbReference type="PANTHER" id="PTHR21032">
    <property type="entry name" value="G PATCH DOMAIN-CONTAINING PROTEIN 11"/>
    <property type="match status" value="1"/>
</dbReference>
<dbReference type="KEGG" id="nlo:107216511"/>
<evidence type="ECO:0000313" key="7">
    <source>
        <dbReference type="RefSeq" id="XP_015509209.1"/>
    </source>
</evidence>
<evidence type="ECO:0000256" key="2">
    <source>
        <dbReference type="ARBA" id="ARBA00021978"/>
    </source>
</evidence>
<dbReference type="RefSeq" id="XP_015509218.1">
    <property type="nucleotide sequence ID" value="XM_015653732.1"/>
</dbReference>
<feature type="region of interest" description="Disordered" evidence="4">
    <location>
        <begin position="110"/>
        <end position="142"/>
    </location>
</feature>
<dbReference type="PANTHER" id="PTHR21032:SF0">
    <property type="entry name" value="G PATCH DOMAIN-CONTAINING PROTEIN 11"/>
    <property type="match status" value="1"/>
</dbReference>
<dbReference type="Pfam" id="PF13821">
    <property type="entry name" value="DUF4187"/>
    <property type="match status" value="1"/>
</dbReference>
<dbReference type="PROSITE" id="PS50174">
    <property type="entry name" value="G_PATCH"/>
    <property type="match status" value="1"/>
</dbReference>
<dbReference type="SMART" id="SM00443">
    <property type="entry name" value="G_patch"/>
    <property type="match status" value="1"/>
</dbReference>
<evidence type="ECO:0000313" key="8">
    <source>
        <dbReference type="RefSeq" id="XP_015509218.1"/>
    </source>
</evidence>
<evidence type="ECO:0000313" key="9">
    <source>
        <dbReference type="RefSeq" id="XP_015509226.1"/>
    </source>
</evidence>
<reference evidence="7 8" key="1">
    <citation type="submission" date="2025-04" db="UniProtKB">
        <authorList>
            <consortium name="RefSeq"/>
        </authorList>
    </citation>
    <scope>IDENTIFICATION</scope>
    <source>
        <tissue evidence="7 8">Whole body</tissue>
    </source>
</reference>
<evidence type="ECO:0000313" key="6">
    <source>
        <dbReference type="Proteomes" id="UP000829291"/>
    </source>
</evidence>
<evidence type="ECO:0000256" key="1">
    <source>
        <dbReference type="ARBA" id="ARBA00007140"/>
    </source>
</evidence>
<dbReference type="OrthoDB" id="786951at2759"/>
<dbReference type="InterPro" id="IPR025239">
    <property type="entry name" value="DUF4187"/>
</dbReference>
<dbReference type="SMART" id="SM01173">
    <property type="entry name" value="DUF4187"/>
    <property type="match status" value="1"/>
</dbReference>
<feature type="compositionally biased region" description="Acidic residues" evidence="4">
    <location>
        <begin position="193"/>
        <end position="209"/>
    </location>
</feature>
<organism evidence="6 9">
    <name type="scientific">Neodiprion lecontei</name>
    <name type="common">Redheaded pine sawfly</name>
    <dbReference type="NCBI Taxonomy" id="441921"/>
    <lineage>
        <taxon>Eukaryota</taxon>
        <taxon>Metazoa</taxon>
        <taxon>Ecdysozoa</taxon>
        <taxon>Arthropoda</taxon>
        <taxon>Hexapoda</taxon>
        <taxon>Insecta</taxon>
        <taxon>Pterygota</taxon>
        <taxon>Neoptera</taxon>
        <taxon>Endopterygota</taxon>
        <taxon>Hymenoptera</taxon>
        <taxon>Tenthredinoidea</taxon>
        <taxon>Diprionidae</taxon>
        <taxon>Diprioninae</taxon>
        <taxon>Neodiprion</taxon>
    </lineage>
</organism>
<dbReference type="Pfam" id="PF01585">
    <property type="entry name" value="G-patch"/>
    <property type="match status" value="1"/>
</dbReference>
<evidence type="ECO:0000259" key="5">
    <source>
        <dbReference type="PROSITE" id="PS50174"/>
    </source>
</evidence>
<dbReference type="GO" id="GO:0000776">
    <property type="term" value="C:kinetochore"/>
    <property type="evidence" value="ECO:0007669"/>
    <property type="project" value="TreeGrafter"/>
</dbReference>
<feature type="region of interest" description="Disordered" evidence="4">
    <location>
        <begin position="187"/>
        <end position="215"/>
    </location>
</feature>
<dbReference type="Proteomes" id="UP000829291">
    <property type="component" value="Chromosome 4"/>
</dbReference>
<evidence type="ECO:0000256" key="4">
    <source>
        <dbReference type="SAM" id="MobiDB-lite"/>
    </source>
</evidence>
<dbReference type="AlphaFoldDB" id="A0A6J0B519"/>
<proteinExistence type="inferred from homology"/>
<dbReference type="GO" id="GO:0003676">
    <property type="term" value="F:nucleic acid binding"/>
    <property type="evidence" value="ECO:0007669"/>
    <property type="project" value="InterPro"/>
</dbReference>
<protein>
    <recommendedName>
        <fullName evidence="2">G patch domain-containing protein 11</fullName>
    </recommendedName>
    <alternativeName>
        <fullName evidence="3">Coiled-coil domain-containing protein 75</fullName>
    </alternativeName>
</protein>
<dbReference type="RefSeq" id="XP_015509226.1">
    <property type="nucleotide sequence ID" value="XM_015653740.1"/>
</dbReference>
<dbReference type="InterPro" id="IPR039249">
    <property type="entry name" value="GPATCH11"/>
</dbReference>
<dbReference type="RefSeq" id="XP_015509209.1">
    <property type="nucleotide sequence ID" value="XM_015653723.1"/>
</dbReference>
<gene>
    <name evidence="7 8 9" type="primary">LOC107216511</name>
</gene>
<evidence type="ECO:0000256" key="3">
    <source>
        <dbReference type="ARBA" id="ARBA00030688"/>
    </source>
</evidence>
<dbReference type="GeneID" id="107216511"/>